<keyword evidence="5" id="KW-1185">Reference proteome</keyword>
<evidence type="ECO:0000313" key="5">
    <source>
        <dbReference type="Proteomes" id="UP000315389"/>
    </source>
</evidence>
<organism evidence="4 5">
    <name type="scientific">Rarobacter faecitabidus</name>
    <dbReference type="NCBI Taxonomy" id="13243"/>
    <lineage>
        <taxon>Bacteria</taxon>
        <taxon>Bacillati</taxon>
        <taxon>Actinomycetota</taxon>
        <taxon>Actinomycetes</taxon>
        <taxon>Micrococcales</taxon>
        <taxon>Rarobacteraceae</taxon>
        <taxon>Rarobacter</taxon>
    </lineage>
</organism>
<dbReference type="OrthoDB" id="9809524at2"/>
<feature type="region of interest" description="Disordered" evidence="3">
    <location>
        <begin position="68"/>
        <end position="108"/>
    </location>
</feature>
<dbReference type="RefSeq" id="WP_142122166.1">
    <property type="nucleotide sequence ID" value="NZ_BAAASV010000002.1"/>
</dbReference>
<proteinExistence type="inferred from homology"/>
<keyword evidence="2" id="KW-0186">Copper</keyword>
<keyword evidence="4" id="KW-0238">DNA-binding</keyword>
<accession>A0A542ZA10</accession>
<evidence type="ECO:0000256" key="3">
    <source>
        <dbReference type="SAM" id="MobiDB-lite"/>
    </source>
</evidence>
<dbReference type="AlphaFoldDB" id="A0A542ZA10"/>
<evidence type="ECO:0000256" key="1">
    <source>
        <dbReference type="ARBA" id="ARBA00005428"/>
    </source>
</evidence>
<dbReference type="Pfam" id="PF02583">
    <property type="entry name" value="Trns_repr_metal"/>
    <property type="match status" value="1"/>
</dbReference>
<dbReference type="CDD" id="cd10148">
    <property type="entry name" value="CsoR-like_DUF156"/>
    <property type="match status" value="1"/>
</dbReference>
<dbReference type="InterPro" id="IPR003735">
    <property type="entry name" value="Metal_Tscrpt_repr"/>
</dbReference>
<reference evidence="4 5" key="1">
    <citation type="submission" date="2019-06" db="EMBL/GenBank/DDBJ databases">
        <title>Sequencing the genomes of 1000 actinobacteria strains.</title>
        <authorList>
            <person name="Klenk H.-P."/>
        </authorList>
    </citation>
    <scope>NUCLEOTIDE SEQUENCE [LARGE SCALE GENOMIC DNA]</scope>
    <source>
        <strain evidence="4 5">DSM 4813</strain>
    </source>
</reference>
<evidence type="ECO:0000256" key="2">
    <source>
        <dbReference type="ARBA" id="ARBA00023008"/>
    </source>
</evidence>
<dbReference type="GO" id="GO:0003677">
    <property type="term" value="F:DNA binding"/>
    <property type="evidence" value="ECO:0007669"/>
    <property type="project" value="UniProtKB-KW"/>
</dbReference>
<dbReference type="Proteomes" id="UP000315389">
    <property type="component" value="Unassembled WGS sequence"/>
</dbReference>
<name>A0A542ZA10_RARFA</name>
<dbReference type="Gene3D" id="1.20.58.1000">
    <property type="entry name" value="Metal-sensitive repressor, helix protomer"/>
    <property type="match status" value="1"/>
</dbReference>
<dbReference type="PANTHER" id="PTHR33677">
    <property type="entry name" value="TRANSCRIPTIONAL REPRESSOR FRMR-RELATED"/>
    <property type="match status" value="1"/>
</dbReference>
<protein>
    <submittedName>
        <fullName evidence="4">DNA-binding FrmR family transcriptional regulator</fullName>
    </submittedName>
</protein>
<evidence type="ECO:0000313" key="4">
    <source>
        <dbReference type="EMBL" id="TQL57178.1"/>
    </source>
</evidence>
<sequence length="121" mass="12753">MTADQSTAEAQKKVLNRLRRARGQLDAVIRTVEVGGPCKDVITQLSAVTSALDRAGFTIVSTAMRDCIAQDTGPNGDEQRGDNGHDEDGSSAGGPKSADQLAPTVNGPSIEELERLFLMLA</sequence>
<dbReference type="GO" id="GO:0046872">
    <property type="term" value="F:metal ion binding"/>
    <property type="evidence" value="ECO:0007669"/>
    <property type="project" value="InterPro"/>
</dbReference>
<dbReference type="PANTHER" id="PTHR33677:SF5">
    <property type="entry name" value="TRANSCRIPTIONAL REPRESSOR FRMR"/>
    <property type="match status" value="1"/>
</dbReference>
<dbReference type="InterPro" id="IPR038390">
    <property type="entry name" value="Metal_Tscrpt_repr_sf"/>
</dbReference>
<comment type="caution">
    <text evidence="4">The sequence shown here is derived from an EMBL/GenBank/DDBJ whole genome shotgun (WGS) entry which is preliminary data.</text>
</comment>
<comment type="similarity">
    <text evidence="1">Belongs to the CsoR family.</text>
</comment>
<feature type="compositionally biased region" description="Basic and acidic residues" evidence="3">
    <location>
        <begin position="77"/>
        <end position="88"/>
    </location>
</feature>
<gene>
    <name evidence="4" type="ORF">FB461_2299</name>
</gene>
<dbReference type="GO" id="GO:0045892">
    <property type="term" value="P:negative regulation of DNA-templated transcription"/>
    <property type="evidence" value="ECO:0007669"/>
    <property type="project" value="UniProtKB-ARBA"/>
</dbReference>
<dbReference type="EMBL" id="VFOS01000005">
    <property type="protein sequence ID" value="TQL57178.1"/>
    <property type="molecule type" value="Genomic_DNA"/>
</dbReference>